<dbReference type="EMBL" id="DTAK01000052">
    <property type="protein sequence ID" value="HGU59866.1"/>
    <property type="molecule type" value="Genomic_DNA"/>
</dbReference>
<sequence>MNLVIFRKLNADDMGEIHVVQKEAIKAAKNVIKINENLEKRASLNLLTALRDVFSVKSSH</sequence>
<gene>
    <name evidence="1" type="ORF">ENT89_06980</name>
</gene>
<evidence type="ECO:0000313" key="1">
    <source>
        <dbReference type="EMBL" id="HGU59866.1"/>
    </source>
</evidence>
<proteinExistence type="predicted"/>
<name>A0A7C4S707_9EURY</name>
<accession>A0A7C4S707</accession>
<reference evidence="1" key="1">
    <citation type="journal article" date="2020" name="mSystems">
        <title>Genome- and Community-Level Interaction Insights into Carbon Utilization and Element Cycling Functions of Hydrothermarchaeota in Hydrothermal Sediment.</title>
        <authorList>
            <person name="Zhou Z."/>
            <person name="Liu Y."/>
            <person name="Xu W."/>
            <person name="Pan J."/>
            <person name="Luo Z.H."/>
            <person name="Li M."/>
        </authorList>
    </citation>
    <scope>NUCLEOTIDE SEQUENCE [LARGE SCALE GENOMIC DNA]</scope>
    <source>
        <strain evidence="1">SpSt-62</strain>
    </source>
</reference>
<dbReference type="AlphaFoldDB" id="A0A7C4S707"/>
<organism evidence="1">
    <name type="scientific">Geoglobus ahangari</name>
    <dbReference type="NCBI Taxonomy" id="113653"/>
    <lineage>
        <taxon>Archaea</taxon>
        <taxon>Methanobacteriati</taxon>
        <taxon>Methanobacteriota</taxon>
        <taxon>Archaeoglobi</taxon>
        <taxon>Archaeoglobales</taxon>
        <taxon>Archaeoglobaceae</taxon>
        <taxon>Geoglobus</taxon>
    </lineage>
</organism>
<comment type="caution">
    <text evidence="1">The sequence shown here is derived from an EMBL/GenBank/DDBJ whole genome shotgun (WGS) entry which is preliminary data.</text>
</comment>
<protein>
    <submittedName>
        <fullName evidence="1">Uncharacterized protein</fullName>
    </submittedName>
</protein>